<sequence length="551" mass="60436">MMRTYYRWTAFLLVFSLALIITGCSDSTGLDHYGYIRGHITLANTPVEPLVNQSSIEKVKTNIKSLKKSNQTKDYVEDEIIVSFKESADIKRILKKYKLSIKKSVKELGVKTLTGIGKRDIKTLIKELSNEEEVNYAELNKIVRIMAVEVNDSYYSTKQLNYLAISLPEAWELSTGSVEVTVAVIDTGIDLDHPDLTGQLVEGTDVVGDDEDYFPGADDRNGHGTHVAGIIGATTNNGVGIAGVNWNISLMPIRVLDSSGIGNNQTISAGIVWAVNHGADIINLSVGSFSNDPMLQRAVDYAYDAGVTIIAASGNDGKNSLRYPAAYKNTISVGSINYNYNRSYFSNYGTVLDFVAPGEYIYSTVPSGLTGYSYQMTDPRGYEYSDGTSMATPHVTGVAALILARARAAGNNLTPEQLKEELRLTAQDLGDKGRDDQFGYGLINAHAAVADARITKAKIFAGEETDYGIKLKSDIINVRANGTYELKNPDEGNYYIYCWIDLDQEGETGYNRVDKGDYFARTSSPVSLGNNTDLKLTLITKENFQELEIIN</sequence>
<dbReference type="PROSITE" id="PS00136">
    <property type="entry name" value="SUBTILASE_ASP"/>
    <property type="match status" value="1"/>
</dbReference>
<dbReference type="EMBL" id="LWDV01000010">
    <property type="protein sequence ID" value="OCL25623.1"/>
    <property type="molecule type" value="Genomic_DNA"/>
</dbReference>
<dbReference type="InterPro" id="IPR050131">
    <property type="entry name" value="Peptidase_S8_subtilisin-like"/>
</dbReference>
<evidence type="ECO:0000313" key="11">
    <source>
        <dbReference type="EMBL" id="OCL25623.1"/>
    </source>
</evidence>
<evidence type="ECO:0000256" key="1">
    <source>
        <dbReference type="ARBA" id="ARBA00004613"/>
    </source>
</evidence>
<feature type="active site" description="Charge relay system" evidence="7">
    <location>
        <position position="186"/>
    </location>
</feature>
<dbReference type="OrthoDB" id="9798386at2"/>
<dbReference type="RefSeq" id="WP_068719535.1">
    <property type="nucleotide sequence ID" value="NZ_LWDV01000010.1"/>
</dbReference>
<evidence type="ECO:0000256" key="5">
    <source>
        <dbReference type="ARBA" id="ARBA00022801"/>
    </source>
</evidence>
<feature type="active site" description="Charge relay system" evidence="7">
    <location>
        <position position="389"/>
    </location>
</feature>
<dbReference type="GO" id="GO:0005576">
    <property type="term" value="C:extracellular region"/>
    <property type="evidence" value="ECO:0007669"/>
    <property type="project" value="UniProtKB-SubCell"/>
</dbReference>
<dbReference type="InterPro" id="IPR036852">
    <property type="entry name" value="Peptidase_S8/S53_dom_sf"/>
</dbReference>
<evidence type="ECO:0000256" key="2">
    <source>
        <dbReference type="ARBA" id="ARBA00011073"/>
    </source>
</evidence>
<reference evidence="11 12" key="2">
    <citation type="submission" date="2016-08" db="EMBL/GenBank/DDBJ databases">
        <title>Orenia metallireducens sp. nov. strain Z6, a Novel Metal-reducing Firmicute from the Deep Subsurface.</title>
        <authorList>
            <person name="Maxim B.I."/>
            <person name="Kenneth K."/>
            <person name="Flynn T.M."/>
            <person name="Oloughlin E.J."/>
            <person name="Locke R.A."/>
            <person name="Weber J.R."/>
            <person name="Egan S.M."/>
            <person name="Mackie R.I."/>
            <person name="Cann I.K."/>
        </authorList>
    </citation>
    <scope>NUCLEOTIDE SEQUENCE [LARGE SCALE GENOMIC DNA]</scope>
    <source>
        <strain evidence="11 12">Z6</strain>
    </source>
</reference>
<evidence type="ECO:0000259" key="10">
    <source>
        <dbReference type="Pfam" id="PF22148"/>
    </source>
</evidence>
<feature type="domain" description="Fervidolysin-like N-terminal prodomain" evidence="10">
    <location>
        <begin position="64"/>
        <end position="140"/>
    </location>
</feature>
<dbReference type="PROSITE" id="PS51892">
    <property type="entry name" value="SUBTILASE"/>
    <property type="match status" value="1"/>
</dbReference>
<evidence type="ECO:0000256" key="8">
    <source>
        <dbReference type="RuleBase" id="RU003355"/>
    </source>
</evidence>
<dbReference type="PROSITE" id="PS00138">
    <property type="entry name" value="SUBTILASE_SER"/>
    <property type="match status" value="1"/>
</dbReference>
<keyword evidence="6 7" id="KW-0720">Serine protease</keyword>
<dbReference type="PANTHER" id="PTHR43806">
    <property type="entry name" value="PEPTIDASE S8"/>
    <property type="match status" value="1"/>
</dbReference>
<proteinExistence type="inferred from homology"/>
<dbReference type="Proteomes" id="UP000093514">
    <property type="component" value="Unassembled WGS sequence"/>
</dbReference>
<keyword evidence="5 7" id="KW-0378">Hydrolase</keyword>
<evidence type="ECO:0000256" key="3">
    <source>
        <dbReference type="ARBA" id="ARBA00022525"/>
    </source>
</evidence>
<comment type="similarity">
    <text evidence="2 7 8">Belongs to the peptidase S8 family.</text>
</comment>
<dbReference type="PROSITE" id="PS51257">
    <property type="entry name" value="PROKAR_LIPOPROTEIN"/>
    <property type="match status" value="1"/>
</dbReference>
<evidence type="ECO:0000256" key="6">
    <source>
        <dbReference type="ARBA" id="ARBA00022825"/>
    </source>
</evidence>
<dbReference type="PANTHER" id="PTHR43806:SF11">
    <property type="entry name" value="CEREVISIN-RELATED"/>
    <property type="match status" value="1"/>
</dbReference>
<dbReference type="InterPro" id="IPR022398">
    <property type="entry name" value="Peptidase_S8_His-AS"/>
</dbReference>
<evidence type="ECO:0000256" key="7">
    <source>
        <dbReference type="PROSITE-ProRule" id="PRU01240"/>
    </source>
</evidence>
<evidence type="ECO:0000256" key="4">
    <source>
        <dbReference type="ARBA" id="ARBA00022670"/>
    </source>
</evidence>
<dbReference type="InterPro" id="IPR023828">
    <property type="entry name" value="Peptidase_S8_Ser-AS"/>
</dbReference>
<reference evidence="12" key="1">
    <citation type="submission" date="2016-07" db="EMBL/GenBank/DDBJ databases">
        <authorList>
            <person name="Florea S."/>
            <person name="Webb J.S."/>
            <person name="Jaromczyk J."/>
            <person name="Schardl C.L."/>
        </authorList>
    </citation>
    <scope>NUCLEOTIDE SEQUENCE [LARGE SCALE GENOMIC DNA]</scope>
    <source>
        <strain evidence="12">Z6</strain>
    </source>
</reference>
<dbReference type="GO" id="GO:0006508">
    <property type="term" value="P:proteolysis"/>
    <property type="evidence" value="ECO:0007669"/>
    <property type="project" value="UniProtKB-KW"/>
</dbReference>
<dbReference type="InterPro" id="IPR000209">
    <property type="entry name" value="Peptidase_S8/S53_dom"/>
</dbReference>
<accession>A0A1C0A686</accession>
<dbReference type="InterPro" id="IPR034084">
    <property type="entry name" value="Thermitase-like_dom"/>
</dbReference>
<dbReference type="AlphaFoldDB" id="A0A1C0A686"/>
<comment type="caution">
    <text evidence="11">The sequence shown here is derived from an EMBL/GenBank/DDBJ whole genome shotgun (WGS) entry which is preliminary data.</text>
</comment>
<dbReference type="InterPro" id="IPR015500">
    <property type="entry name" value="Peptidase_S8_subtilisin-rel"/>
</dbReference>
<dbReference type="Gene3D" id="3.40.50.200">
    <property type="entry name" value="Peptidase S8/S53 domain"/>
    <property type="match status" value="1"/>
</dbReference>
<feature type="active site" description="Charge relay system" evidence="7">
    <location>
        <position position="223"/>
    </location>
</feature>
<keyword evidence="3" id="KW-0964">Secreted</keyword>
<gene>
    <name evidence="11" type="ORF">U472_14940</name>
</gene>
<keyword evidence="4 7" id="KW-0645">Protease</keyword>
<dbReference type="CDD" id="cd07484">
    <property type="entry name" value="Peptidases_S8_Thermitase_like"/>
    <property type="match status" value="1"/>
</dbReference>
<evidence type="ECO:0000259" key="9">
    <source>
        <dbReference type="Pfam" id="PF00082"/>
    </source>
</evidence>
<comment type="subcellular location">
    <subcellularLocation>
        <location evidence="1">Secreted</location>
    </subcellularLocation>
</comment>
<dbReference type="InterPro" id="IPR023827">
    <property type="entry name" value="Peptidase_S8_Asp-AS"/>
</dbReference>
<dbReference type="SUPFAM" id="SSF52743">
    <property type="entry name" value="Subtilisin-like"/>
    <property type="match status" value="1"/>
</dbReference>
<dbReference type="PROSITE" id="PS00137">
    <property type="entry name" value="SUBTILASE_HIS"/>
    <property type="match status" value="1"/>
</dbReference>
<evidence type="ECO:0000313" key="12">
    <source>
        <dbReference type="Proteomes" id="UP000093514"/>
    </source>
</evidence>
<protein>
    <submittedName>
        <fullName evidence="11">Uncharacterized protein</fullName>
    </submittedName>
</protein>
<name>A0A1C0A686_9FIRM</name>
<dbReference type="GO" id="GO:0004252">
    <property type="term" value="F:serine-type endopeptidase activity"/>
    <property type="evidence" value="ECO:0007669"/>
    <property type="project" value="UniProtKB-UniRule"/>
</dbReference>
<dbReference type="Pfam" id="PF00082">
    <property type="entry name" value="Peptidase_S8"/>
    <property type="match status" value="1"/>
</dbReference>
<dbReference type="InterPro" id="IPR054399">
    <property type="entry name" value="Fervidolysin-like_N_prodom"/>
</dbReference>
<feature type="domain" description="Peptidase S8/S53" evidence="9">
    <location>
        <begin position="179"/>
        <end position="441"/>
    </location>
</feature>
<dbReference type="Pfam" id="PF22148">
    <property type="entry name" value="Fervidolysin_NPro-like"/>
    <property type="match status" value="1"/>
</dbReference>
<dbReference type="PRINTS" id="PR00723">
    <property type="entry name" value="SUBTILISIN"/>
</dbReference>
<organism evidence="11 12">
    <name type="scientific">Orenia metallireducens</name>
    <dbReference type="NCBI Taxonomy" id="1413210"/>
    <lineage>
        <taxon>Bacteria</taxon>
        <taxon>Bacillati</taxon>
        <taxon>Bacillota</taxon>
        <taxon>Clostridia</taxon>
        <taxon>Halanaerobiales</taxon>
        <taxon>Halobacteroidaceae</taxon>
        <taxon>Orenia</taxon>
    </lineage>
</organism>
<keyword evidence="12" id="KW-1185">Reference proteome</keyword>